<comment type="subcellular location">
    <subcellularLocation>
        <location evidence="1">Chromosome</location>
    </subcellularLocation>
    <subcellularLocation>
        <location evidence="2">Cytoplasm</location>
    </subcellularLocation>
</comment>
<accession>A0A2N9FSU0</accession>
<dbReference type="GO" id="GO:0003682">
    <property type="term" value="F:chromatin binding"/>
    <property type="evidence" value="ECO:0007669"/>
    <property type="project" value="TreeGrafter"/>
</dbReference>
<feature type="region of interest" description="Disordered" evidence="11">
    <location>
        <begin position="429"/>
        <end position="455"/>
    </location>
</feature>
<evidence type="ECO:0000256" key="2">
    <source>
        <dbReference type="ARBA" id="ARBA00004496"/>
    </source>
</evidence>
<evidence type="ECO:0000256" key="8">
    <source>
        <dbReference type="ARBA" id="ARBA00022776"/>
    </source>
</evidence>
<dbReference type="Pfam" id="PF05786">
    <property type="entry name" value="Cnd2"/>
    <property type="match status" value="1"/>
</dbReference>
<dbReference type="GO" id="GO:0000796">
    <property type="term" value="C:condensin complex"/>
    <property type="evidence" value="ECO:0007669"/>
    <property type="project" value="InterPro"/>
</dbReference>
<dbReference type="InterPro" id="IPR022816">
    <property type="entry name" value="Condensin_barren_su2"/>
</dbReference>
<feature type="region of interest" description="Disordered" evidence="11">
    <location>
        <begin position="1"/>
        <end position="22"/>
    </location>
</feature>
<dbReference type="AlphaFoldDB" id="A0A2N9FSU0"/>
<evidence type="ECO:0000256" key="6">
    <source>
        <dbReference type="ARBA" id="ARBA00022490"/>
    </source>
</evidence>
<dbReference type="GO" id="GO:0005737">
    <property type="term" value="C:cytoplasm"/>
    <property type="evidence" value="ECO:0007669"/>
    <property type="project" value="UniProtKB-SubCell"/>
</dbReference>
<sequence length="574" mass="64246">MTEALSPNPKQRLLPGATRIQSPTSPFFLGSNDDKLERAQARAARAAKVRRSIVALPPRGASDPDNCLGKHQILDLFRNCIKLASENKINQKNTWELNLIDHLTEVIKVDEEDDTETNFQKASCTLEAGVKIYSVRVDSVHSEAYKVLGGMNRAGQENEQDVPMSSSSNGTSFPCKREMEGETVGSKPIECMCNLPIKKVYCYQMYVMDYGTVEDANVDSGQEGVDPLYHQTSAQFDEGGAKGLLMNNLGVYGGCRVLFDSLEIPGKCMSCENQNDKSDTIDLSFAREYVEQMVLNMRTKDEISPTLRDIVNQFDEDNRRPSDFYSSGQKSAENIDVAYEVDFDGDAFENCGTWNDDHDDEANVVDEGPIYADSTNQSYQEENEPFSFEHDMDDRFEKVDGYLFLSLGFTKQNAWAGPDHWKYQKAKGLEDDPAAKNAAPVVTKRPRNRKQAEVDIDFTKALDEDTPDVFAPPKNPKSLLLSGNRAPCNIKLPEDCHYQPEDLVKLFLLPNVKCLGGKGRKPRSDESRQQCDDYGPLPSWDDESVFGGQYDDGNVHSDVEDSSTLVSQPRQNFL</sequence>
<name>A0A2N9FSU0_FAGSY</name>
<dbReference type="EMBL" id="OIVN01001133">
    <property type="protein sequence ID" value="SPC90263.1"/>
    <property type="molecule type" value="Genomic_DNA"/>
</dbReference>
<evidence type="ECO:0000256" key="10">
    <source>
        <dbReference type="ARBA" id="ARBA00023306"/>
    </source>
</evidence>
<dbReference type="PANTHER" id="PTHR13108">
    <property type="entry name" value="CONDENSIN COMPLEX SUBUNIT 2"/>
    <property type="match status" value="1"/>
</dbReference>
<dbReference type="PIRSF" id="PIRSF017126">
    <property type="entry name" value="Condensin_H"/>
    <property type="match status" value="1"/>
</dbReference>
<dbReference type="GO" id="GO:0007076">
    <property type="term" value="P:mitotic chromosome condensation"/>
    <property type="evidence" value="ECO:0007669"/>
    <property type="project" value="InterPro"/>
</dbReference>
<gene>
    <name evidence="12" type="ORF">FSB_LOCUS18145</name>
</gene>
<evidence type="ECO:0000313" key="12">
    <source>
        <dbReference type="EMBL" id="SPC90263.1"/>
    </source>
</evidence>
<protein>
    <recommendedName>
        <fullName evidence="4">Condensin complex subunit 2</fullName>
    </recommendedName>
</protein>
<feature type="compositionally biased region" description="Basic and acidic residues" evidence="11">
    <location>
        <begin position="522"/>
        <end position="531"/>
    </location>
</feature>
<evidence type="ECO:0000256" key="11">
    <source>
        <dbReference type="SAM" id="MobiDB-lite"/>
    </source>
</evidence>
<evidence type="ECO:0000256" key="3">
    <source>
        <dbReference type="ARBA" id="ARBA00009471"/>
    </source>
</evidence>
<keyword evidence="6" id="KW-0963">Cytoplasm</keyword>
<keyword evidence="7" id="KW-0132">Cell division</keyword>
<evidence type="ECO:0000256" key="7">
    <source>
        <dbReference type="ARBA" id="ARBA00022618"/>
    </source>
</evidence>
<evidence type="ECO:0000256" key="1">
    <source>
        <dbReference type="ARBA" id="ARBA00004286"/>
    </source>
</evidence>
<organism evidence="12">
    <name type="scientific">Fagus sylvatica</name>
    <name type="common">Beechnut</name>
    <dbReference type="NCBI Taxonomy" id="28930"/>
    <lineage>
        <taxon>Eukaryota</taxon>
        <taxon>Viridiplantae</taxon>
        <taxon>Streptophyta</taxon>
        <taxon>Embryophyta</taxon>
        <taxon>Tracheophyta</taxon>
        <taxon>Spermatophyta</taxon>
        <taxon>Magnoliopsida</taxon>
        <taxon>eudicotyledons</taxon>
        <taxon>Gunneridae</taxon>
        <taxon>Pentapetalae</taxon>
        <taxon>rosids</taxon>
        <taxon>fabids</taxon>
        <taxon>Fagales</taxon>
        <taxon>Fagaceae</taxon>
        <taxon>Fagus</taxon>
    </lineage>
</organism>
<proteinExistence type="inferred from homology"/>
<evidence type="ECO:0000256" key="4">
    <source>
        <dbReference type="ARBA" id="ARBA00016065"/>
    </source>
</evidence>
<keyword evidence="5" id="KW-0158">Chromosome</keyword>
<keyword evidence="9" id="KW-0226">DNA condensation</keyword>
<comment type="similarity">
    <text evidence="3">Belongs to the CND2 (condensin subunit 2) family.</text>
</comment>
<feature type="region of interest" description="Disordered" evidence="11">
    <location>
        <begin position="517"/>
        <end position="574"/>
    </location>
</feature>
<evidence type="ECO:0000256" key="9">
    <source>
        <dbReference type="ARBA" id="ARBA00023067"/>
    </source>
</evidence>
<evidence type="ECO:0000256" key="5">
    <source>
        <dbReference type="ARBA" id="ARBA00022454"/>
    </source>
</evidence>
<dbReference type="GO" id="GO:0051301">
    <property type="term" value="P:cell division"/>
    <property type="evidence" value="ECO:0007669"/>
    <property type="project" value="UniProtKB-KW"/>
</dbReference>
<feature type="compositionally biased region" description="Polar residues" evidence="11">
    <location>
        <begin position="562"/>
        <end position="574"/>
    </location>
</feature>
<reference evidence="12" key="1">
    <citation type="submission" date="2018-02" db="EMBL/GenBank/DDBJ databases">
        <authorList>
            <person name="Cohen D.B."/>
            <person name="Kent A.D."/>
        </authorList>
    </citation>
    <scope>NUCLEOTIDE SEQUENCE</scope>
</reference>
<keyword evidence="10" id="KW-0131">Cell cycle</keyword>
<dbReference type="PANTHER" id="PTHR13108:SF9">
    <property type="entry name" value="CONDENSIN COMPLEX SUBUNIT 2"/>
    <property type="match status" value="1"/>
</dbReference>
<keyword evidence="8" id="KW-0498">Mitosis</keyword>